<evidence type="ECO:0000256" key="1">
    <source>
        <dbReference type="SAM" id="Coils"/>
    </source>
</evidence>
<keyword evidence="4" id="KW-1185">Reference proteome</keyword>
<evidence type="ECO:0000313" key="4">
    <source>
        <dbReference type="Proteomes" id="UP000186817"/>
    </source>
</evidence>
<name>A0A1Q9E2E0_SYMMI</name>
<evidence type="ECO:0000256" key="2">
    <source>
        <dbReference type="SAM" id="MobiDB-lite"/>
    </source>
</evidence>
<reference evidence="3 4" key="1">
    <citation type="submission" date="2016-02" db="EMBL/GenBank/DDBJ databases">
        <title>Genome analysis of coral dinoflagellate symbionts highlights evolutionary adaptations to a symbiotic lifestyle.</title>
        <authorList>
            <person name="Aranda M."/>
            <person name="Li Y."/>
            <person name="Liew Y.J."/>
            <person name="Baumgarten S."/>
            <person name="Simakov O."/>
            <person name="Wilson M."/>
            <person name="Piel J."/>
            <person name="Ashoor H."/>
            <person name="Bougouffa S."/>
            <person name="Bajic V.B."/>
            <person name="Ryu T."/>
            <person name="Ravasi T."/>
            <person name="Bayer T."/>
            <person name="Micklem G."/>
            <person name="Kim H."/>
            <person name="Bhak J."/>
            <person name="Lajeunesse T.C."/>
            <person name="Voolstra C.R."/>
        </authorList>
    </citation>
    <scope>NUCLEOTIDE SEQUENCE [LARGE SCALE GENOMIC DNA]</scope>
    <source>
        <strain evidence="3 4">CCMP2467</strain>
    </source>
</reference>
<sequence>MARAAVDGGVWLTLATADRSLASRPEQSIIAGYQKMKHMEDFALNGAKSAVRNHLATYPSLEAINARSTREMLQVPEETFQYHTIPAFVESLRAMPAYGMHFEVGQKVFYHRSSGDWVQAEVVKIHHGKVCELEYFGLATGNRRRRRHALIKTQELMRQQWHQLPAFPEPRPPVMHCRTPSMPKADQAMRHGATRVQWRHDRQKAVALQVASFEKAVHFADPLTSETESSDTSGSSPVFDGVPLAPLETELPEESEMDPEEAEMDPEATVVLTGDVDHDNAFSTVQSELEALLTDLKELEADLESKVRTYDHRLSDFEDAEMTNVFDAEILAGLRDYESPLLSTLSPPPPPPPFPPREAGRLPKSVVQAASWAGTAARSLARTVQQHVFSRESRSPPAPPPEWLLTGAPPRTADELLSQGADAGDHEERNDLMPSQF</sequence>
<dbReference type="Proteomes" id="UP000186817">
    <property type="component" value="Unassembled WGS sequence"/>
</dbReference>
<protein>
    <submittedName>
        <fullName evidence="3">Uncharacterized protein</fullName>
    </submittedName>
</protein>
<evidence type="ECO:0000313" key="3">
    <source>
        <dbReference type="EMBL" id="OLQ01597.1"/>
    </source>
</evidence>
<gene>
    <name evidence="3" type="ORF">AK812_SmicGene15643</name>
</gene>
<dbReference type="EMBL" id="LSRX01000287">
    <property type="protein sequence ID" value="OLQ01597.1"/>
    <property type="molecule type" value="Genomic_DNA"/>
</dbReference>
<dbReference type="AlphaFoldDB" id="A0A1Q9E2E0"/>
<feature type="coiled-coil region" evidence="1">
    <location>
        <begin position="282"/>
        <end position="309"/>
    </location>
</feature>
<comment type="caution">
    <text evidence="3">The sequence shown here is derived from an EMBL/GenBank/DDBJ whole genome shotgun (WGS) entry which is preliminary data.</text>
</comment>
<dbReference type="OrthoDB" id="10454013at2759"/>
<accession>A0A1Q9E2E0</accession>
<proteinExistence type="predicted"/>
<feature type="region of interest" description="Disordered" evidence="2">
    <location>
        <begin position="383"/>
        <end position="437"/>
    </location>
</feature>
<feature type="compositionally biased region" description="Low complexity" evidence="2">
    <location>
        <begin position="224"/>
        <end position="236"/>
    </location>
</feature>
<organism evidence="3 4">
    <name type="scientific">Symbiodinium microadriaticum</name>
    <name type="common">Dinoflagellate</name>
    <name type="synonym">Zooxanthella microadriatica</name>
    <dbReference type="NCBI Taxonomy" id="2951"/>
    <lineage>
        <taxon>Eukaryota</taxon>
        <taxon>Sar</taxon>
        <taxon>Alveolata</taxon>
        <taxon>Dinophyceae</taxon>
        <taxon>Suessiales</taxon>
        <taxon>Symbiodiniaceae</taxon>
        <taxon>Symbiodinium</taxon>
    </lineage>
</organism>
<keyword evidence="1" id="KW-0175">Coiled coil</keyword>
<feature type="compositionally biased region" description="Pro residues" evidence="2">
    <location>
        <begin position="346"/>
        <end position="356"/>
    </location>
</feature>
<feature type="region of interest" description="Disordered" evidence="2">
    <location>
        <begin position="341"/>
        <end position="360"/>
    </location>
</feature>
<feature type="region of interest" description="Disordered" evidence="2">
    <location>
        <begin position="222"/>
        <end position="243"/>
    </location>
</feature>